<dbReference type="InterPro" id="IPR001977">
    <property type="entry name" value="Depp_CoAkinase"/>
</dbReference>
<dbReference type="InterPro" id="IPR027417">
    <property type="entry name" value="P-loop_NTPase"/>
</dbReference>
<evidence type="ECO:0000256" key="1">
    <source>
        <dbReference type="ARBA" id="ARBA00009018"/>
    </source>
</evidence>
<organism evidence="7 8">
    <name type="scientific">Pullulanibacillus camelliae</name>
    <dbReference type="NCBI Taxonomy" id="1707096"/>
    <lineage>
        <taxon>Bacteria</taxon>
        <taxon>Bacillati</taxon>
        <taxon>Bacillota</taxon>
        <taxon>Bacilli</taxon>
        <taxon>Bacillales</taxon>
        <taxon>Sporolactobacillaceae</taxon>
        <taxon>Pullulanibacillus</taxon>
    </lineage>
</organism>
<dbReference type="Proteomes" id="UP000628775">
    <property type="component" value="Unassembled WGS sequence"/>
</dbReference>
<dbReference type="FunFam" id="3.40.50.300:FF:000485">
    <property type="entry name" value="Dephospho-CoA kinase CAB5"/>
    <property type="match status" value="1"/>
</dbReference>
<dbReference type="EMBL" id="BMIR01000020">
    <property type="protein sequence ID" value="GGE51937.1"/>
    <property type="molecule type" value="Genomic_DNA"/>
</dbReference>
<dbReference type="AlphaFoldDB" id="A0A8J2YKW1"/>
<dbReference type="HAMAP" id="MF_00376">
    <property type="entry name" value="Dephospho_CoA_kinase"/>
    <property type="match status" value="1"/>
</dbReference>
<name>A0A8J2YKW1_9BACL</name>
<keyword evidence="5" id="KW-0808">Transferase</keyword>
<comment type="pathway">
    <text evidence="5">Cofactor biosynthesis; coenzyme A biosynthesis; CoA from (R)-pantothenate: step 5/5.</text>
</comment>
<dbReference type="PANTHER" id="PTHR10695">
    <property type="entry name" value="DEPHOSPHO-COA KINASE-RELATED"/>
    <property type="match status" value="1"/>
</dbReference>
<dbReference type="Pfam" id="PF01121">
    <property type="entry name" value="CoaE"/>
    <property type="match status" value="1"/>
</dbReference>
<evidence type="ECO:0000313" key="7">
    <source>
        <dbReference type="EMBL" id="GGE51937.1"/>
    </source>
</evidence>
<gene>
    <name evidence="5 7" type="primary">coaE</name>
    <name evidence="7" type="ORF">GCM10011391_33450</name>
</gene>
<keyword evidence="4 5" id="KW-0173">Coenzyme A biosynthesis</keyword>
<dbReference type="CDD" id="cd02022">
    <property type="entry name" value="DPCK"/>
    <property type="match status" value="1"/>
</dbReference>
<reference evidence="7" key="2">
    <citation type="submission" date="2020-09" db="EMBL/GenBank/DDBJ databases">
        <authorList>
            <person name="Sun Q."/>
            <person name="Zhou Y."/>
        </authorList>
    </citation>
    <scope>NUCLEOTIDE SEQUENCE</scope>
    <source>
        <strain evidence="7">CGMCC 1.15371</strain>
    </source>
</reference>
<dbReference type="PROSITE" id="PS51219">
    <property type="entry name" value="DPCK"/>
    <property type="match status" value="1"/>
</dbReference>
<dbReference type="GO" id="GO:0005737">
    <property type="term" value="C:cytoplasm"/>
    <property type="evidence" value="ECO:0007669"/>
    <property type="project" value="UniProtKB-SubCell"/>
</dbReference>
<comment type="catalytic activity">
    <reaction evidence="5">
        <text>3'-dephospho-CoA + ATP = ADP + CoA + H(+)</text>
        <dbReference type="Rhea" id="RHEA:18245"/>
        <dbReference type="ChEBI" id="CHEBI:15378"/>
        <dbReference type="ChEBI" id="CHEBI:30616"/>
        <dbReference type="ChEBI" id="CHEBI:57287"/>
        <dbReference type="ChEBI" id="CHEBI:57328"/>
        <dbReference type="ChEBI" id="CHEBI:456216"/>
        <dbReference type="EC" id="2.7.1.24"/>
    </reaction>
</comment>
<comment type="subcellular location">
    <subcellularLocation>
        <location evidence="5">Cytoplasm</location>
    </subcellularLocation>
</comment>
<sequence length="196" mass="22616">MRIGLTGGIASGKSTVANMLRERAIPVVDADVAARKVVEPGQKAYEQIVAYFGEEILLEDQTLNRKKLGQRIFANEADRLKLNRMVHPEVRRYMLERVAAYEQEQAPAIVLDIPLLFESKLNDWVDKTLVVYVPYALQLERLMARDDLTQSEAEQRIKTQLSLEKKKQWADRFIDNSRTREETEQQLDAILQSWLS</sequence>
<keyword evidence="3 5" id="KW-0067">ATP-binding</keyword>
<evidence type="ECO:0000256" key="3">
    <source>
        <dbReference type="ARBA" id="ARBA00022840"/>
    </source>
</evidence>
<keyword evidence="2 5" id="KW-0547">Nucleotide-binding</keyword>
<dbReference type="RefSeq" id="WP_188697007.1">
    <property type="nucleotide sequence ID" value="NZ_BMIR01000020.1"/>
</dbReference>
<dbReference type="GO" id="GO:0004140">
    <property type="term" value="F:dephospho-CoA kinase activity"/>
    <property type="evidence" value="ECO:0007669"/>
    <property type="project" value="UniProtKB-UniRule"/>
</dbReference>
<evidence type="ECO:0000313" key="8">
    <source>
        <dbReference type="Proteomes" id="UP000628775"/>
    </source>
</evidence>
<comment type="similarity">
    <text evidence="1 5">Belongs to the CoaE family.</text>
</comment>
<dbReference type="EC" id="2.7.1.24" evidence="5 6"/>
<protein>
    <recommendedName>
        <fullName evidence="5 6">Dephospho-CoA kinase</fullName>
        <ecNumber evidence="5 6">2.7.1.24</ecNumber>
    </recommendedName>
    <alternativeName>
        <fullName evidence="5">Dephosphocoenzyme A kinase</fullName>
    </alternativeName>
</protein>
<comment type="function">
    <text evidence="5">Catalyzes the phosphorylation of the 3'-hydroxyl group of dephosphocoenzyme A to form coenzyme A.</text>
</comment>
<feature type="binding site" evidence="5">
    <location>
        <begin position="10"/>
        <end position="15"/>
    </location>
    <ligand>
        <name>ATP</name>
        <dbReference type="ChEBI" id="CHEBI:30616"/>
    </ligand>
</feature>
<dbReference type="Gene3D" id="3.40.50.300">
    <property type="entry name" value="P-loop containing nucleotide triphosphate hydrolases"/>
    <property type="match status" value="1"/>
</dbReference>
<keyword evidence="5" id="KW-0963">Cytoplasm</keyword>
<proteinExistence type="inferred from homology"/>
<evidence type="ECO:0000256" key="6">
    <source>
        <dbReference type="NCBIfam" id="TIGR00152"/>
    </source>
</evidence>
<accession>A0A8J2YKW1</accession>
<evidence type="ECO:0000256" key="4">
    <source>
        <dbReference type="ARBA" id="ARBA00022993"/>
    </source>
</evidence>
<dbReference type="SUPFAM" id="SSF52540">
    <property type="entry name" value="P-loop containing nucleoside triphosphate hydrolases"/>
    <property type="match status" value="1"/>
</dbReference>
<keyword evidence="5 7" id="KW-0418">Kinase</keyword>
<evidence type="ECO:0000256" key="5">
    <source>
        <dbReference type="HAMAP-Rule" id="MF_00376"/>
    </source>
</evidence>
<dbReference type="GO" id="GO:0015937">
    <property type="term" value="P:coenzyme A biosynthetic process"/>
    <property type="evidence" value="ECO:0007669"/>
    <property type="project" value="UniProtKB-UniRule"/>
</dbReference>
<dbReference type="UniPathway" id="UPA00241">
    <property type="reaction ID" value="UER00356"/>
</dbReference>
<keyword evidence="8" id="KW-1185">Reference proteome</keyword>
<dbReference type="PANTHER" id="PTHR10695:SF46">
    <property type="entry name" value="BIFUNCTIONAL COENZYME A SYNTHASE-RELATED"/>
    <property type="match status" value="1"/>
</dbReference>
<dbReference type="GO" id="GO:0005524">
    <property type="term" value="F:ATP binding"/>
    <property type="evidence" value="ECO:0007669"/>
    <property type="project" value="UniProtKB-UniRule"/>
</dbReference>
<evidence type="ECO:0000256" key="2">
    <source>
        <dbReference type="ARBA" id="ARBA00022741"/>
    </source>
</evidence>
<comment type="caution">
    <text evidence="7">The sequence shown here is derived from an EMBL/GenBank/DDBJ whole genome shotgun (WGS) entry which is preliminary data.</text>
</comment>
<dbReference type="NCBIfam" id="TIGR00152">
    <property type="entry name" value="dephospho-CoA kinase"/>
    <property type="match status" value="1"/>
</dbReference>
<reference evidence="7" key="1">
    <citation type="journal article" date="2014" name="Int. J. Syst. Evol. Microbiol.">
        <title>Complete genome sequence of Corynebacterium casei LMG S-19264T (=DSM 44701T), isolated from a smear-ripened cheese.</title>
        <authorList>
            <consortium name="US DOE Joint Genome Institute (JGI-PGF)"/>
            <person name="Walter F."/>
            <person name="Albersmeier A."/>
            <person name="Kalinowski J."/>
            <person name="Ruckert C."/>
        </authorList>
    </citation>
    <scope>NUCLEOTIDE SEQUENCE</scope>
    <source>
        <strain evidence="7">CGMCC 1.15371</strain>
    </source>
</reference>